<gene>
    <name evidence="2" type="ORF">Pla175_50510</name>
</gene>
<feature type="transmembrane region" description="Helical" evidence="1">
    <location>
        <begin position="49"/>
        <end position="72"/>
    </location>
</feature>
<feature type="transmembrane region" description="Helical" evidence="1">
    <location>
        <begin position="92"/>
        <end position="113"/>
    </location>
</feature>
<dbReference type="EMBL" id="CP036291">
    <property type="protein sequence ID" value="QDU91621.1"/>
    <property type="molecule type" value="Genomic_DNA"/>
</dbReference>
<feature type="transmembrane region" description="Helical" evidence="1">
    <location>
        <begin position="258"/>
        <end position="280"/>
    </location>
</feature>
<feature type="transmembrane region" description="Helical" evidence="1">
    <location>
        <begin position="331"/>
        <end position="351"/>
    </location>
</feature>
<organism evidence="2 3">
    <name type="scientific">Pirellulimonas nuda</name>
    <dbReference type="NCBI Taxonomy" id="2528009"/>
    <lineage>
        <taxon>Bacteria</taxon>
        <taxon>Pseudomonadati</taxon>
        <taxon>Planctomycetota</taxon>
        <taxon>Planctomycetia</taxon>
        <taxon>Pirellulales</taxon>
        <taxon>Lacipirellulaceae</taxon>
        <taxon>Pirellulimonas</taxon>
    </lineage>
</organism>
<evidence type="ECO:0008006" key="4">
    <source>
        <dbReference type="Google" id="ProtNLM"/>
    </source>
</evidence>
<name>A0A518DJG3_9BACT</name>
<dbReference type="OrthoDB" id="140980at2"/>
<keyword evidence="3" id="KW-1185">Reference proteome</keyword>
<feature type="transmembrane region" description="Helical" evidence="1">
    <location>
        <begin position="300"/>
        <end position="319"/>
    </location>
</feature>
<feature type="transmembrane region" description="Helical" evidence="1">
    <location>
        <begin position="145"/>
        <end position="164"/>
    </location>
</feature>
<evidence type="ECO:0000313" key="3">
    <source>
        <dbReference type="Proteomes" id="UP000317429"/>
    </source>
</evidence>
<keyword evidence="1" id="KW-0472">Membrane</keyword>
<dbReference type="Proteomes" id="UP000317429">
    <property type="component" value="Chromosome"/>
</dbReference>
<evidence type="ECO:0000313" key="2">
    <source>
        <dbReference type="EMBL" id="QDU91621.1"/>
    </source>
</evidence>
<proteinExistence type="predicted"/>
<feature type="transmembrane region" description="Helical" evidence="1">
    <location>
        <begin position="366"/>
        <end position="386"/>
    </location>
</feature>
<sequence length="410" mass="46159">MAEASVTTSRELRQAGADVTGWATGLFVLGVGLIAGAAAVSYSASNLPLFWHAYLLAASYYLTIALGGLFFVMAHHLMGGRWATVLRRLSELVAGTMPLFAVLFLPIAALVLMGDHQLYKWNDTALVAEDAVLAAKASWLNPTWFAIRLAIYFVCWVGLAWLFVGVSVRQDENGQVEPLRRLARYSGPGVLLFAITLNLASFDLFMSLSPHWFSSIFGVYIFSGAFLAFMSFLMLLVGRVQSRGMLTESITVDHRHDIAKLMFAFVIFWAYMAYSQYMLIWYANIPEETEWFAVRQNHGWVWVSLVLLFGHLLIPFLGFMSKAVRRNRAAMTFWAVWMLLMQLVDLFYLIMPSYSPDRVPLSGTELITMLLALAGVKMLFFAAILYQARGKWLLPIRDPRLAESLAFQEH</sequence>
<dbReference type="PANTHER" id="PTHR43044">
    <property type="match status" value="1"/>
</dbReference>
<keyword evidence="1" id="KW-1133">Transmembrane helix</keyword>
<feature type="transmembrane region" description="Helical" evidence="1">
    <location>
        <begin position="212"/>
        <end position="237"/>
    </location>
</feature>
<dbReference type="KEGG" id="pnd:Pla175_50510"/>
<reference evidence="2 3" key="1">
    <citation type="submission" date="2019-02" db="EMBL/GenBank/DDBJ databases">
        <title>Deep-cultivation of Planctomycetes and their phenomic and genomic characterization uncovers novel biology.</title>
        <authorList>
            <person name="Wiegand S."/>
            <person name="Jogler M."/>
            <person name="Boedeker C."/>
            <person name="Pinto D."/>
            <person name="Vollmers J."/>
            <person name="Rivas-Marin E."/>
            <person name="Kohn T."/>
            <person name="Peeters S.H."/>
            <person name="Heuer A."/>
            <person name="Rast P."/>
            <person name="Oberbeckmann S."/>
            <person name="Bunk B."/>
            <person name="Jeske O."/>
            <person name="Meyerdierks A."/>
            <person name="Storesund J.E."/>
            <person name="Kallscheuer N."/>
            <person name="Luecker S."/>
            <person name="Lage O.M."/>
            <person name="Pohl T."/>
            <person name="Merkel B.J."/>
            <person name="Hornburger P."/>
            <person name="Mueller R.-W."/>
            <person name="Bruemmer F."/>
            <person name="Labrenz M."/>
            <person name="Spormann A.M."/>
            <person name="Op den Camp H."/>
            <person name="Overmann J."/>
            <person name="Amann R."/>
            <person name="Jetten M.S.M."/>
            <person name="Mascher T."/>
            <person name="Medema M.H."/>
            <person name="Devos D.P."/>
            <person name="Kaster A.-K."/>
            <person name="Ovreas L."/>
            <person name="Rohde M."/>
            <person name="Galperin M.Y."/>
            <person name="Jogler C."/>
        </authorList>
    </citation>
    <scope>NUCLEOTIDE SEQUENCE [LARGE SCALE GENOMIC DNA]</scope>
    <source>
        <strain evidence="2 3">Pla175</strain>
    </source>
</reference>
<protein>
    <recommendedName>
        <fullName evidence="4">Quinol:cytochrome C oxidoreductase</fullName>
    </recommendedName>
</protein>
<feature type="transmembrane region" description="Helical" evidence="1">
    <location>
        <begin position="185"/>
        <end position="206"/>
    </location>
</feature>
<feature type="transmembrane region" description="Helical" evidence="1">
    <location>
        <begin position="21"/>
        <end position="43"/>
    </location>
</feature>
<accession>A0A518DJG3</accession>
<keyword evidence="1" id="KW-0812">Transmembrane</keyword>
<dbReference type="AlphaFoldDB" id="A0A518DJG3"/>
<dbReference type="RefSeq" id="WP_145291784.1">
    <property type="nucleotide sequence ID" value="NZ_CP036291.1"/>
</dbReference>
<evidence type="ECO:0000256" key="1">
    <source>
        <dbReference type="SAM" id="Phobius"/>
    </source>
</evidence>
<dbReference type="PANTHER" id="PTHR43044:SF1">
    <property type="entry name" value="QUINOL:CYTOCHROME C OXIDOREDUCTASE QUINONE-BINDING SUBUNIT 2"/>
    <property type="match status" value="1"/>
</dbReference>